<sequence>MSKAQRTRYAEDQSKRERYHIGFHNFPFSRHLSNACELAGDFYIDGYVKQLESEGQTLPETIEFIKYLFEDSHSSAANHVAHNGGKHSFLFLPPELRNTIYKYAFKNGNAIVDSTQSMLTRTNRTIRNESLALFYAHTTVALRFEFPPFTMGRDGLTMDSLNRMGLSRDLEESANLMRRTDAPFRHPFIKDWPFIGTLSDKLDLIDAEEWFAEALDQDRPLPARIQFPVMYTMNNTCLSGWDPADVKAKSLMLTVFVDRKSGELILERIESHEYGTGGRPLHAANKLSDENAPFFESSRDSKHNPKHFFPQSAIAWFRQAVEESTRAHH</sequence>
<dbReference type="Proteomes" id="UP000243723">
    <property type="component" value="Unassembled WGS sequence"/>
</dbReference>
<gene>
    <name evidence="1" type="ORF">B9Z65_8888</name>
</gene>
<comment type="caution">
    <text evidence="1">The sequence shown here is derived from an EMBL/GenBank/DDBJ whole genome shotgun (WGS) entry which is preliminary data.</text>
</comment>
<accession>A0A2P7YF15</accession>
<dbReference type="EMBL" id="NHZQ01000447">
    <property type="protein sequence ID" value="PSK34562.1"/>
    <property type="molecule type" value="Genomic_DNA"/>
</dbReference>
<reference evidence="1 2" key="1">
    <citation type="submission" date="2017-05" db="EMBL/GenBank/DDBJ databases">
        <title>Draft genome sequence of Elsinoe australis.</title>
        <authorList>
            <person name="Cheng Q."/>
        </authorList>
    </citation>
    <scope>NUCLEOTIDE SEQUENCE [LARGE SCALE GENOMIC DNA]</scope>
    <source>
        <strain evidence="1 2">NL1</strain>
    </source>
</reference>
<protein>
    <submittedName>
        <fullName evidence="1">Uncharacterized protein</fullName>
    </submittedName>
</protein>
<dbReference type="AlphaFoldDB" id="A0A2P7YF15"/>
<evidence type="ECO:0000313" key="2">
    <source>
        <dbReference type="Proteomes" id="UP000243723"/>
    </source>
</evidence>
<dbReference type="OrthoDB" id="5245408at2759"/>
<keyword evidence="2" id="KW-1185">Reference proteome</keyword>
<name>A0A2P7YF15_9PEZI</name>
<organism evidence="1 2">
    <name type="scientific">Elsinoe australis</name>
    <dbReference type="NCBI Taxonomy" id="40998"/>
    <lineage>
        <taxon>Eukaryota</taxon>
        <taxon>Fungi</taxon>
        <taxon>Dikarya</taxon>
        <taxon>Ascomycota</taxon>
        <taxon>Pezizomycotina</taxon>
        <taxon>Dothideomycetes</taxon>
        <taxon>Dothideomycetidae</taxon>
        <taxon>Myriangiales</taxon>
        <taxon>Elsinoaceae</taxon>
        <taxon>Elsinoe</taxon>
    </lineage>
</organism>
<proteinExistence type="predicted"/>
<evidence type="ECO:0000313" key="1">
    <source>
        <dbReference type="EMBL" id="PSK34562.1"/>
    </source>
</evidence>